<evidence type="ECO:0000256" key="11">
    <source>
        <dbReference type="ARBA" id="ARBA00032593"/>
    </source>
</evidence>
<evidence type="ECO:0000259" key="12">
    <source>
        <dbReference type="PROSITE" id="PS50944"/>
    </source>
</evidence>
<dbReference type="InterPro" id="IPR036388">
    <property type="entry name" value="WH-like_DNA-bd_sf"/>
</dbReference>
<evidence type="ECO:0000313" key="14">
    <source>
        <dbReference type="Proteomes" id="UP000000376"/>
    </source>
</evidence>
<comment type="subunit">
    <text evidence="3">Homodimer.</text>
</comment>
<feature type="domain" description="HTH dtxR-type" evidence="12">
    <location>
        <begin position="6"/>
        <end position="68"/>
    </location>
</feature>
<dbReference type="SMART" id="SM00899">
    <property type="entry name" value="FeoA"/>
    <property type="match status" value="1"/>
</dbReference>
<dbReference type="Proteomes" id="UP000000376">
    <property type="component" value="Chromosome"/>
</dbReference>
<sequence length="225" mass="24163">MVVSALSESTQNYIKAIWSLGEWSDEPVTASRLAARAGVKLSTASDAIRKLKDQGLVNHAPYGAVHLTEQGQALAVAMVRRHRLIETFLVEVLGYSWDEVHSEAEVLEHAVSDVLVERISAQLGNPDRDPHGDPIPAADGTVVRPQAVLLSSIETGGIFRVERISDADPELLRFVEAQGIAYGSRLEVKPPAPYSESIEVSVDAGAPVLLGIGALRAIWVCPTEG</sequence>
<dbReference type="InterPro" id="IPR007167">
    <property type="entry name" value="Fe-transptr_FeoA-like"/>
</dbReference>
<reference evidence="13 14" key="1">
    <citation type="journal article" date="2010" name="Stand. Genomic Sci.">
        <title>Complete genome sequence of Arcanobacterium haemolyticum type strain (11018).</title>
        <authorList>
            <person name="Yasawong M."/>
            <person name="Teshima H."/>
            <person name="Lapidus A."/>
            <person name="Nolan M."/>
            <person name="Lucas S."/>
            <person name="Glavina Del Rio T."/>
            <person name="Tice H."/>
            <person name="Cheng J."/>
            <person name="Bruce D."/>
            <person name="Detter C."/>
            <person name="Tapia R."/>
            <person name="Han C."/>
            <person name="Goodwin L."/>
            <person name="Pitluck S."/>
            <person name="Liolios K."/>
            <person name="Ivanova N."/>
            <person name="Mavromatis K."/>
            <person name="Mikhailova N."/>
            <person name="Pati A."/>
            <person name="Chen A."/>
            <person name="Palaniappan K."/>
            <person name="Land M."/>
            <person name="Hauser L."/>
            <person name="Chang Y."/>
            <person name="Jeffries C."/>
            <person name="Rohde M."/>
            <person name="Sikorski J."/>
            <person name="Pukall R."/>
            <person name="Goker M."/>
            <person name="Woyke T."/>
            <person name="Bristow J."/>
            <person name="Eisen J."/>
            <person name="Markowitz V."/>
            <person name="Hugenholtz P."/>
            <person name="Kyrpides N."/>
            <person name="Klenk H."/>
        </authorList>
    </citation>
    <scope>NUCLEOTIDE SEQUENCE [LARGE SCALE GENOMIC DNA]</scope>
    <source>
        <strain evidence="14">ATCC 9345 / DSM 20595 / CCUG 17215 / LMG 16163 / NBRC 15585 / NCTC 8452 / 11018</strain>
    </source>
</reference>
<evidence type="ECO:0000256" key="9">
    <source>
        <dbReference type="ARBA" id="ARBA00023163"/>
    </source>
</evidence>
<keyword evidence="8" id="KW-0010">Activator</keyword>
<evidence type="ECO:0000256" key="7">
    <source>
        <dbReference type="ARBA" id="ARBA00023125"/>
    </source>
</evidence>
<keyword evidence="14" id="KW-1185">Reference proteome</keyword>
<dbReference type="GO" id="GO:0045892">
    <property type="term" value="P:negative regulation of DNA-templated transcription"/>
    <property type="evidence" value="ECO:0007669"/>
    <property type="project" value="TreeGrafter"/>
</dbReference>
<dbReference type="KEGG" id="ahe:Arch_0146"/>
<dbReference type="GO" id="GO:0003700">
    <property type="term" value="F:DNA-binding transcription factor activity"/>
    <property type="evidence" value="ECO:0007669"/>
    <property type="project" value="InterPro"/>
</dbReference>
<dbReference type="InterPro" id="IPR036421">
    <property type="entry name" value="Fe_dep_repressor_sf"/>
</dbReference>
<evidence type="ECO:0000256" key="8">
    <source>
        <dbReference type="ARBA" id="ARBA00023159"/>
    </source>
</evidence>
<comment type="subcellular location">
    <subcellularLocation>
        <location evidence="1">Cytoplasm</location>
    </subcellularLocation>
</comment>
<evidence type="ECO:0000256" key="5">
    <source>
        <dbReference type="ARBA" id="ARBA00022491"/>
    </source>
</evidence>
<dbReference type="GO" id="GO:0003677">
    <property type="term" value="F:DNA binding"/>
    <property type="evidence" value="ECO:0007669"/>
    <property type="project" value="UniProtKB-KW"/>
</dbReference>
<dbReference type="HOGENOM" id="CLU_069532_0_2_11"/>
<dbReference type="PANTHER" id="PTHR33238:SF11">
    <property type="entry name" value="TRANSCRIPTIONAL REGULATOR MNTR"/>
    <property type="match status" value="1"/>
</dbReference>
<dbReference type="InterPro" id="IPR036390">
    <property type="entry name" value="WH_DNA-bd_sf"/>
</dbReference>
<accession>D7BLW0</accession>
<keyword evidence="5" id="KW-0678">Repressor</keyword>
<dbReference type="AlphaFoldDB" id="D7BLW0"/>
<dbReference type="PANTHER" id="PTHR33238">
    <property type="entry name" value="IRON (METAL) DEPENDENT REPRESSOR, DTXR FAMILY"/>
    <property type="match status" value="1"/>
</dbReference>
<evidence type="ECO:0000256" key="10">
    <source>
        <dbReference type="ARBA" id="ARBA00023211"/>
    </source>
</evidence>
<dbReference type="GO" id="GO:0046983">
    <property type="term" value="F:protein dimerization activity"/>
    <property type="evidence" value="ECO:0007669"/>
    <property type="project" value="InterPro"/>
</dbReference>
<dbReference type="InterPro" id="IPR022687">
    <property type="entry name" value="HTH_DTXR"/>
</dbReference>
<dbReference type="Pfam" id="PF02742">
    <property type="entry name" value="Fe_dep_repr_C"/>
    <property type="match status" value="1"/>
</dbReference>
<dbReference type="Gene3D" id="1.10.60.10">
    <property type="entry name" value="Iron dependent repressor, metal binding and dimerisation domain"/>
    <property type="match status" value="1"/>
</dbReference>
<keyword evidence="6" id="KW-0805">Transcription regulation</keyword>
<organism evidence="13 14">
    <name type="scientific">Arcanobacterium haemolyticum (strain ATCC 9345 / DSM 20595 / CCM 5947 / CCUG 17215 / LMG 16163 / NBRC 15585 / NCTC 8452 / 11018)</name>
    <dbReference type="NCBI Taxonomy" id="644284"/>
    <lineage>
        <taxon>Bacteria</taxon>
        <taxon>Bacillati</taxon>
        <taxon>Actinomycetota</taxon>
        <taxon>Actinomycetes</taxon>
        <taxon>Actinomycetales</taxon>
        <taxon>Actinomycetaceae</taxon>
        <taxon>Arcanobacterium</taxon>
    </lineage>
</organism>
<dbReference type="InterPro" id="IPR050536">
    <property type="entry name" value="DtxR_MntR_Metal-Reg"/>
</dbReference>
<proteinExistence type="inferred from homology"/>
<evidence type="ECO:0000256" key="6">
    <source>
        <dbReference type="ARBA" id="ARBA00023015"/>
    </source>
</evidence>
<evidence type="ECO:0000256" key="4">
    <source>
        <dbReference type="ARBA" id="ARBA00022490"/>
    </source>
</evidence>
<dbReference type="PROSITE" id="PS50944">
    <property type="entry name" value="HTH_DTXR"/>
    <property type="match status" value="1"/>
</dbReference>
<keyword evidence="4" id="KW-0963">Cytoplasm</keyword>
<evidence type="ECO:0000256" key="1">
    <source>
        <dbReference type="ARBA" id="ARBA00004496"/>
    </source>
</evidence>
<dbReference type="SUPFAM" id="SSF46785">
    <property type="entry name" value="Winged helix' DNA-binding domain"/>
    <property type="match status" value="1"/>
</dbReference>
<dbReference type="eggNOG" id="COG1321">
    <property type="taxonomic scope" value="Bacteria"/>
</dbReference>
<dbReference type="RefSeq" id="WP_013169407.1">
    <property type="nucleotide sequence ID" value="NC_014218.1"/>
</dbReference>
<protein>
    <recommendedName>
        <fullName evidence="11">Manganese transport regulator</fullName>
    </recommendedName>
</protein>
<evidence type="ECO:0000313" key="13">
    <source>
        <dbReference type="EMBL" id="ADH91909.1"/>
    </source>
</evidence>
<dbReference type="FunFam" id="1.10.60.10:FF:000004">
    <property type="entry name" value="DtxR family transcriptional regulator"/>
    <property type="match status" value="1"/>
</dbReference>
<dbReference type="EMBL" id="CP002045">
    <property type="protein sequence ID" value="ADH91909.1"/>
    <property type="molecule type" value="Genomic_DNA"/>
</dbReference>
<comment type="similarity">
    <text evidence="2">Belongs to the DtxR/MntR family.</text>
</comment>
<dbReference type="SUPFAM" id="SSF47979">
    <property type="entry name" value="Iron-dependent repressor protein, dimerization domain"/>
    <property type="match status" value="1"/>
</dbReference>
<keyword evidence="10" id="KW-0464">Manganese</keyword>
<dbReference type="Gene3D" id="1.10.10.10">
    <property type="entry name" value="Winged helix-like DNA-binding domain superfamily/Winged helix DNA-binding domain"/>
    <property type="match status" value="1"/>
</dbReference>
<evidence type="ECO:0000256" key="3">
    <source>
        <dbReference type="ARBA" id="ARBA00011738"/>
    </source>
</evidence>
<dbReference type="STRING" id="644284.Arch_0146"/>
<dbReference type="InterPro" id="IPR038157">
    <property type="entry name" value="FeoA_core_dom"/>
</dbReference>
<dbReference type="OrthoDB" id="9791355at2"/>
<dbReference type="Pfam" id="PF01325">
    <property type="entry name" value="Fe_dep_repress"/>
    <property type="match status" value="1"/>
</dbReference>
<gene>
    <name evidence="13" type="ordered locus">Arch_0146</name>
</gene>
<dbReference type="Pfam" id="PF04023">
    <property type="entry name" value="FeoA"/>
    <property type="match status" value="1"/>
</dbReference>
<keyword evidence="7" id="KW-0238">DNA-binding</keyword>
<dbReference type="GO" id="GO:0046914">
    <property type="term" value="F:transition metal ion binding"/>
    <property type="evidence" value="ECO:0007669"/>
    <property type="project" value="InterPro"/>
</dbReference>
<dbReference type="SMART" id="SM00529">
    <property type="entry name" value="HTH_DTXR"/>
    <property type="match status" value="1"/>
</dbReference>
<dbReference type="InterPro" id="IPR001367">
    <property type="entry name" value="Fe_dep_repressor"/>
</dbReference>
<evidence type="ECO:0000256" key="2">
    <source>
        <dbReference type="ARBA" id="ARBA00007871"/>
    </source>
</evidence>
<dbReference type="Gene3D" id="2.30.30.90">
    <property type="match status" value="1"/>
</dbReference>
<dbReference type="GO" id="GO:0005737">
    <property type="term" value="C:cytoplasm"/>
    <property type="evidence" value="ECO:0007669"/>
    <property type="project" value="UniProtKB-SubCell"/>
</dbReference>
<keyword evidence="9" id="KW-0804">Transcription</keyword>
<dbReference type="InterPro" id="IPR022689">
    <property type="entry name" value="Iron_dep_repressor"/>
</dbReference>
<name>D7BLW0_ARCHD</name>